<name>A0A4S3JUA6_9EURO</name>
<dbReference type="EMBL" id="QUQM01000001">
    <property type="protein sequence ID" value="KAA8649770.1"/>
    <property type="molecule type" value="Genomic_DNA"/>
</dbReference>
<feature type="region of interest" description="Disordered" evidence="1">
    <location>
        <begin position="203"/>
        <end position="242"/>
    </location>
</feature>
<feature type="transmembrane region" description="Helical" evidence="2">
    <location>
        <begin position="490"/>
        <end position="509"/>
    </location>
</feature>
<dbReference type="GeneID" id="54325146"/>
<dbReference type="PANTHER" id="PTHR31685:SF3">
    <property type="entry name" value="INTEGRAL MEMBRANE PROTEIN (AFU_ORTHOLOGUE AFUA_6G12730)"/>
    <property type="match status" value="1"/>
</dbReference>
<evidence type="ECO:0000313" key="7">
    <source>
        <dbReference type="EMBL" id="THC98841.1"/>
    </source>
</evidence>
<comment type="caution">
    <text evidence="7">The sequence shown here is derived from an EMBL/GenBank/DDBJ whole genome shotgun (WGS) entry which is preliminary data.</text>
</comment>
<dbReference type="Pfam" id="PF10348">
    <property type="entry name" value="DUF2427"/>
    <property type="match status" value="1"/>
</dbReference>
<dbReference type="InterPro" id="IPR018827">
    <property type="entry name" value="YTP1_C"/>
</dbReference>
<dbReference type="Pfam" id="PF10355">
    <property type="entry name" value="Ytp1"/>
    <property type="match status" value="1"/>
</dbReference>
<evidence type="ECO:0008006" key="10">
    <source>
        <dbReference type="Google" id="ProtNLM"/>
    </source>
</evidence>
<evidence type="ECO:0000313" key="9">
    <source>
        <dbReference type="Proteomes" id="UP000324241"/>
    </source>
</evidence>
<dbReference type="VEuPathDB" id="FungiDB:EYZ11_001688"/>
<proteinExistence type="predicted"/>
<dbReference type="AlphaFoldDB" id="A0A4S3JUA6"/>
<feature type="transmembrane region" description="Helical" evidence="2">
    <location>
        <begin position="103"/>
        <end position="125"/>
    </location>
</feature>
<keyword evidence="8" id="KW-1185">Reference proteome</keyword>
<feature type="region of interest" description="Disordered" evidence="1">
    <location>
        <begin position="41"/>
        <end position="61"/>
    </location>
</feature>
<evidence type="ECO:0000259" key="4">
    <source>
        <dbReference type="Pfam" id="PF10348"/>
    </source>
</evidence>
<protein>
    <recommendedName>
        <fullName evidence="10">Integral membrane protein</fullName>
    </recommendedName>
</protein>
<feature type="transmembrane region" description="Helical" evidence="2">
    <location>
        <begin position="75"/>
        <end position="96"/>
    </location>
</feature>
<reference evidence="6 9" key="2">
    <citation type="submission" date="2019-08" db="EMBL/GenBank/DDBJ databases">
        <title>The genome sequence of a newly discovered highly antifungal drug resistant Aspergillus species, Aspergillus tanneri NIH 1004.</title>
        <authorList>
            <person name="Mounaud S."/>
            <person name="Singh I."/>
            <person name="Joardar V."/>
            <person name="Pakala S."/>
            <person name="Pakala S."/>
            <person name="Venepally P."/>
            <person name="Chung J.K."/>
            <person name="Losada L."/>
            <person name="Nierman W.C."/>
        </authorList>
    </citation>
    <scope>NUCLEOTIDE SEQUENCE [LARGE SCALE GENOMIC DNA]</scope>
    <source>
        <strain evidence="6 9">NIH1004</strain>
    </source>
</reference>
<gene>
    <name evidence="6" type="ORF">ATNIH1004_002444</name>
    <name evidence="7" type="ORF">EYZ11_001688</name>
</gene>
<sequence>MLESFSLMWQKAFHAAIAVSFLFASVASAIPHGDDHSMDMGTGMDMNGTKQETQPEASDESPMSYFAYGKYSGTIMAHITLMVIAWCFALPVAVMFSIARSRYALVSQFTFLVLNAVGLLVGIIYNSQTPDLYENNAHHKIGWIATWVISAQVILSLIFAYAGRGVADSTSYERVAFLPVSTDEMVESPATFPSGIHHEYRWSRDSGQGSERNTSSLHSRPSSPSCASPSDEYDTFEKPENDISEEPSVRSWLRCAFVDRFLASRVPRLVSSRVLRILTFIYLVIDRIILQFGFIAIATGVVTYGGIMRANEVFNGLAHFIKGGIFFWYGLLTLGRFMGCWADLGWAWNIKPSSAIVGKWKAKIPSAEFTESFVIFLYGASNVFLEHLSSSGGPWTATDLEHVSISILFFGGGLCGMLFESKSVKDWLNSTVLRPSSPVNSRTLNGAWHAPDTQGVSLNPMPALVILLLGMMMGSHHQTSMTSTMVHKQWGNLLVGFALARCATYVLLYIKPPTSYLPARLPTEIIASFCLISGGLIFMLSTRNVINSMEYYDLDAMFTFTVSMGLTAFIMACEILAIAIKAWAVKRESRPQLPPYKFPA</sequence>
<accession>A0A4S3JUA6</accession>
<feature type="transmembrane region" description="Helical" evidence="2">
    <location>
        <begin position="141"/>
        <end position="162"/>
    </location>
</feature>
<feature type="transmembrane region" description="Helical" evidence="2">
    <location>
        <begin position="327"/>
        <end position="348"/>
    </location>
</feature>
<dbReference type="RefSeq" id="XP_033429131.1">
    <property type="nucleotide sequence ID" value="XM_033567136.1"/>
</dbReference>
<feature type="transmembrane region" description="Helical" evidence="2">
    <location>
        <begin position="521"/>
        <end position="540"/>
    </location>
</feature>
<feature type="transmembrane region" description="Helical" evidence="2">
    <location>
        <begin position="461"/>
        <end position="478"/>
    </location>
</feature>
<keyword evidence="3" id="KW-0732">Signal</keyword>
<dbReference type="Gene3D" id="1.20.120.1770">
    <property type="match status" value="1"/>
</dbReference>
<reference evidence="7 8" key="1">
    <citation type="submission" date="2019-03" db="EMBL/GenBank/DDBJ databases">
        <title>The genome sequence of a newly discovered highly antifungal drug resistant Aspergillus species, Aspergillus tanneri NIH 1004.</title>
        <authorList>
            <person name="Mounaud S."/>
            <person name="Singh I."/>
            <person name="Joardar V."/>
            <person name="Pakala S."/>
            <person name="Pakala S."/>
            <person name="Venepally P."/>
            <person name="Hoover J."/>
            <person name="Nierman W."/>
            <person name="Chung J."/>
            <person name="Losada L."/>
        </authorList>
    </citation>
    <scope>NUCLEOTIDE SEQUENCE [LARGE SCALE GENOMIC DNA]</scope>
    <source>
        <strain evidence="7 8">NIH1004</strain>
    </source>
</reference>
<dbReference type="Proteomes" id="UP000324241">
    <property type="component" value="Unassembled WGS sequence"/>
</dbReference>
<evidence type="ECO:0000256" key="1">
    <source>
        <dbReference type="SAM" id="MobiDB-lite"/>
    </source>
</evidence>
<dbReference type="Proteomes" id="UP000308092">
    <property type="component" value="Unassembled WGS sequence"/>
</dbReference>
<organism evidence="7 8">
    <name type="scientific">Aspergillus tanneri</name>
    <dbReference type="NCBI Taxonomy" id="1220188"/>
    <lineage>
        <taxon>Eukaryota</taxon>
        <taxon>Fungi</taxon>
        <taxon>Dikarya</taxon>
        <taxon>Ascomycota</taxon>
        <taxon>Pezizomycotina</taxon>
        <taxon>Eurotiomycetes</taxon>
        <taxon>Eurotiomycetidae</taxon>
        <taxon>Eurotiales</taxon>
        <taxon>Aspergillaceae</taxon>
        <taxon>Aspergillus</taxon>
        <taxon>Aspergillus subgen. Circumdati</taxon>
    </lineage>
</organism>
<feature type="domain" description="DUF2427" evidence="4">
    <location>
        <begin position="60"/>
        <end position="161"/>
    </location>
</feature>
<feature type="transmembrane region" description="Helical" evidence="2">
    <location>
        <begin position="560"/>
        <end position="580"/>
    </location>
</feature>
<dbReference type="InterPro" id="IPR018825">
    <property type="entry name" value="DUF2427"/>
</dbReference>
<keyword evidence="2" id="KW-0472">Membrane</keyword>
<dbReference type="OrthoDB" id="4005299at2759"/>
<keyword evidence="2" id="KW-0812">Transmembrane</keyword>
<evidence type="ECO:0000256" key="2">
    <source>
        <dbReference type="SAM" id="Phobius"/>
    </source>
</evidence>
<evidence type="ECO:0000259" key="5">
    <source>
        <dbReference type="Pfam" id="PF10355"/>
    </source>
</evidence>
<dbReference type="EMBL" id="SOSA01000033">
    <property type="protein sequence ID" value="THC98841.1"/>
    <property type="molecule type" value="Genomic_DNA"/>
</dbReference>
<feature type="chain" id="PRO_5036122172" description="Integral membrane protein" evidence="3">
    <location>
        <begin position="30"/>
        <end position="600"/>
    </location>
</feature>
<evidence type="ECO:0000313" key="6">
    <source>
        <dbReference type="EMBL" id="KAA8649770.1"/>
    </source>
</evidence>
<feature type="signal peptide" evidence="3">
    <location>
        <begin position="1"/>
        <end position="29"/>
    </location>
</feature>
<feature type="compositionally biased region" description="Polar residues" evidence="1">
    <location>
        <begin position="205"/>
        <end position="214"/>
    </location>
</feature>
<dbReference type="STRING" id="1220188.A0A4S3JUA6"/>
<dbReference type="PANTHER" id="PTHR31685">
    <property type="entry name" value="INTEGRAL MEMBRANE PROTEIN (AFU_ORTHOLOGUE AFUA_6G12730)-RELATED"/>
    <property type="match status" value="1"/>
</dbReference>
<feature type="compositionally biased region" description="Low complexity" evidence="1">
    <location>
        <begin position="215"/>
        <end position="230"/>
    </location>
</feature>
<feature type="domain" description="Protein YTP1-like C-terminal" evidence="5">
    <location>
        <begin position="293"/>
        <end position="581"/>
    </location>
</feature>
<evidence type="ECO:0000313" key="8">
    <source>
        <dbReference type="Proteomes" id="UP000308092"/>
    </source>
</evidence>
<keyword evidence="2" id="KW-1133">Transmembrane helix</keyword>
<evidence type="ECO:0000256" key="3">
    <source>
        <dbReference type="SAM" id="SignalP"/>
    </source>
</evidence>
<feature type="transmembrane region" description="Helical" evidence="2">
    <location>
        <begin position="274"/>
        <end position="307"/>
    </location>
</feature>